<evidence type="ECO:0000256" key="2">
    <source>
        <dbReference type="SAM" id="SignalP"/>
    </source>
</evidence>
<keyword evidence="1" id="KW-1133">Transmembrane helix</keyword>
<dbReference type="AlphaFoldDB" id="A0A126SY80"/>
<reference evidence="3" key="1">
    <citation type="journal article" date="2016" name="Appl. Environ. Microbiol.">
        <title>Functional Metagenomics of a Biostimulated Petroleum-Contaminated Soil Reveals an Extraordinary Diversity of Extradiol Dioxygenases.</title>
        <authorList>
            <person name="Terron-Gonzalez L."/>
            <person name="Martin-Cabello G."/>
            <person name="Ferrer M."/>
            <person name="Santero E."/>
        </authorList>
    </citation>
    <scope>NUCLEOTIDE SEQUENCE</scope>
</reference>
<organism evidence="3">
    <name type="scientific">uncultured bacterium UPO47</name>
    <dbReference type="NCBI Taxonomy" id="1776972"/>
    <lineage>
        <taxon>Bacteria</taxon>
        <taxon>environmental samples</taxon>
    </lineage>
</organism>
<feature type="transmembrane region" description="Helical" evidence="1">
    <location>
        <begin position="70"/>
        <end position="89"/>
    </location>
</feature>
<keyword evidence="1" id="KW-0812">Transmembrane</keyword>
<dbReference type="Pfam" id="PF04955">
    <property type="entry name" value="HupE_UreJ"/>
    <property type="match status" value="1"/>
</dbReference>
<feature type="chain" id="PRO_5007274479" evidence="2">
    <location>
        <begin position="24"/>
        <end position="193"/>
    </location>
</feature>
<protein>
    <submittedName>
        <fullName evidence="3">HupE/UreJ protein</fullName>
    </submittedName>
</protein>
<proteinExistence type="predicted"/>
<keyword evidence="2" id="KW-0732">Signal</keyword>
<name>A0A126SY80_9BACT</name>
<feature type="transmembrane region" description="Helical" evidence="1">
    <location>
        <begin position="95"/>
        <end position="128"/>
    </location>
</feature>
<evidence type="ECO:0000313" key="3">
    <source>
        <dbReference type="EMBL" id="AMK59271.1"/>
    </source>
</evidence>
<feature type="transmembrane region" description="Helical" evidence="1">
    <location>
        <begin position="140"/>
        <end position="162"/>
    </location>
</feature>
<sequence length="193" mass="18553">MKHAMTARLAAAALGAVALPVLAHPGHALAGWNAGLLHPLSGVDHLLAMLAVGLWSAFAGPAARAALGPGAFVAGLLLGAALAMAGPSLPMVEPGIALGMIALGLLLATALRVPAGAGLAVIAICGVLHGHAHGAEAPVAAGFTCYVAGFVSMSVLLHAAGWALAAGLRGQQHVLRGVAAAVLGASGAALLLG</sequence>
<evidence type="ECO:0000256" key="1">
    <source>
        <dbReference type="SAM" id="Phobius"/>
    </source>
</evidence>
<dbReference type="InterPro" id="IPR007038">
    <property type="entry name" value="HupE_UreJ"/>
</dbReference>
<feature type="transmembrane region" description="Helical" evidence="1">
    <location>
        <begin position="46"/>
        <end position="63"/>
    </location>
</feature>
<keyword evidence="1" id="KW-0472">Membrane</keyword>
<dbReference type="EMBL" id="KU144975">
    <property type="protein sequence ID" value="AMK59271.1"/>
    <property type="molecule type" value="Genomic_DNA"/>
</dbReference>
<accession>A0A126SY80</accession>
<feature type="transmembrane region" description="Helical" evidence="1">
    <location>
        <begin position="174"/>
        <end position="192"/>
    </location>
</feature>
<dbReference type="PIRSF" id="PIRSF016919">
    <property type="entry name" value="HupE_UreJ"/>
    <property type="match status" value="1"/>
</dbReference>
<feature type="signal peptide" evidence="2">
    <location>
        <begin position="1"/>
        <end position="23"/>
    </location>
</feature>